<dbReference type="Pfam" id="PF10145">
    <property type="entry name" value="PhageMin_Tail"/>
    <property type="match status" value="1"/>
</dbReference>
<protein>
    <submittedName>
        <fullName evidence="5">Phage tail tape measure protein</fullName>
    </submittedName>
</protein>
<keyword evidence="1" id="KW-1188">Viral release from host cell</keyword>
<feature type="coiled-coil region" evidence="2">
    <location>
        <begin position="92"/>
        <end position="175"/>
    </location>
</feature>
<keyword evidence="2" id="KW-0175">Coiled coil</keyword>
<keyword evidence="3" id="KW-1133">Transmembrane helix</keyword>
<feature type="domain" description="Phage tail tape measure protein" evidence="4">
    <location>
        <begin position="241"/>
        <end position="440"/>
    </location>
</feature>
<feature type="transmembrane region" description="Helical" evidence="3">
    <location>
        <begin position="616"/>
        <end position="635"/>
    </location>
</feature>
<sequence>MSTARNLRLEVILRAVDQFTAPLRGVQNQSRAVSRQVSELKNKMKELDKTQANIDSFRKLSRDTAQSSQQMKAAQDRATALGRSLAATANPTRQMSAEFNRAKKEAAELAARHAQLVNRQQNLRASLNAAGISTRNLSQHQRELRQNAASTTAALQREQQQLERLGRQMRRQHAARAAYDRSMNTRNNLAGAGAGMAVAGGGALYAAKRVMAPGLDFDAEMSSVQALTRLGKNSPQLAELRKQARELGAATSFTANEAAQGQGFLAMSGFDPTAIKKAMPGVLDLAKAGRVELPAAADMASNILTGFKLSAGEMSRAGDVLVGTFTRSNVDLRMLAETMKYAAPVAAGLGVDLETAAAMTGKLGDAGIQGSMGGTALRAIMSRLAAPPKMAADAMQELGLQAKDAQGNLRDLPTILAELEAKTKNMGNAQRAGYFKHIAGEEAFSALSVLTTQAGSGKLQELIATLRQSAGEASKNAATMSDNAAGDIKTLQSAWEDVGIEMFEGNNSPLRELLKSITDVIRKGGEWMKANPELAATLVKISVSAAAVVAILGGLTLAAAAILGPFAMIKLALMTLNIQMGIGSILAKAAVWSYGLLSGALSMAGKAALFMGRALLMNPVGLIVAGIAIAALLIYKYWGPIARFFNELWAAIKEKTSAFWEWLKTSIAPVGNAITKQWQSLKEGTIAIWDSLAVGVASVAQGIIRFFINWTPVGIIVGHWEDLKKITLATWKLIKNGMITVADSIAAFFMKWSLIGIIIRNWDSICAGADTAWQWVKDKAIAAGQGMIDFFMNWSLIGVIVRNWDSITAFMSGLVTSFVTIGGQIMDGLIQGFTGGIHYLKSAINGVGENAIGWFKEKLGIHSPSRVFAELGAFTMQGFSNGLTDTQKEPLAAIQGITSKIISAASGLIIGGTSLGAMADVKLDQRQPMAAQANYAPSPAPSIQITINAAPGMNEQALAKLVAQEIAKADRQKQVRNRSRLGDSD</sequence>
<feature type="transmembrane region" description="Helical" evidence="3">
    <location>
        <begin position="585"/>
        <end position="604"/>
    </location>
</feature>
<dbReference type="AlphaFoldDB" id="A0A3S8ZPZ1"/>
<proteinExistence type="predicted"/>
<reference evidence="5 6" key="1">
    <citation type="submission" date="2018-12" db="EMBL/GenBank/DDBJ databases">
        <title>Complete genome sequence of Iodobacter sp. H11R3.</title>
        <authorList>
            <person name="Bae J.-W."/>
        </authorList>
    </citation>
    <scope>NUCLEOTIDE SEQUENCE [LARGE SCALE GENOMIC DNA]</scope>
    <source>
        <strain evidence="5 6">H11R3</strain>
    </source>
</reference>
<dbReference type="RefSeq" id="WP_125971489.1">
    <property type="nucleotide sequence ID" value="NZ_CP034433.1"/>
</dbReference>
<evidence type="ECO:0000256" key="1">
    <source>
        <dbReference type="ARBA" id="ARBA00022612"/>
    </source>
</evidence>
<gene>
    <name evidence="5" type="ORF">EJO50_02870</name>
</gene>
<accession>A0A3S8ZPZ1</accession>
<evidence type="ECO:0000256" key="3">
    <source>
        <dbReference type="SAM" id="Phobius"/>
    </source>
</evidence>
<keyword evidence="3" id="KW-0472">Membrane</keyword>
<organism evidence="5 6">
    <name type="scientific">Iodobacter ciconiae</name>
    <dbReference type="NCBI Taxonomy" id="2496266"/>
    <lineage>
        <taxon>Bacteria</taxon>
        <taxon>Pseudomonadati</taxon>
        <taxon>Pseudomonadota</taxon>
        <taxon>Betaproteobacteria</taxon>
        <taxon>Neisseriales</taxon>
        <taxon>Chitinibacteraceae</taxon>
        <taxon>Iodobacter</taxon>
    </lineage>
</organism>
<keyword evidence="6" id="KW-1185">Reference proteome</keyword>
<dbReference type="Proteomes" id="UP000282438">
    <property type="component" value="Chromosome"/>
</dbReference>
<evidence type="ECO:0000259" key="4">
    <source>
        <dbReference type="Pfam" id="PF10145"/>
    </source>
</evidence>
<evidence type="ECO:0000256" key="2">
    <source>
        <dbReference type="SAM" id="Coils"/>
    </source>
</evidence>
<dbReference type="EMBL" id="CP034433">
    <property type="protein sequence ID" value="AZN35522.1"/>
    <property type="molecule type" value="Genomic_DNA"/>
</dbReference>
<feature type="coiled-coil region" evidence="2">
    <location>
        <begin position="23"/>
        <end position="60"/>
    </location>
</feature>
<dbReference type="OrthoDB" id="8019720at2"/>
<dbReference type="InterPro" id="IPR010090">
    <property type="entry name" value="Phage_tape_meas"/>
</dbReference>
<evidence type="ECO:0000313" key="5">
    <source>
        <dbReference type="EMBL" id="AZN35522.1"/>
    </source>
</evidence>
<dbReference type="NCBIfam" id="TIGR01760">
    <property type="entry name" value="tape_meas_TP901"/>
    <property type="match status" value="1"/>
</dbReference>
<keyword evidence="3" id="KW-0812">Transmembrane</keyword>
<evidence type="ECO:0000313" key="6">
    <source>
        <dbReference type="Proteomes" id="UP000282438"/>
    </source>
</evidence>
<dbReference type="PANTHER" id="PTHR37813">
    <property type="entry name" value="FELS-2 PROPHAGE PROTEIN"/>
    <property type="match status" value="1"/>
</dbReference>
<dbReference type="PANTHER" id="PTHR37813:SF1">
    <property type="entry name" value="FELS-2 PROPHAGE PROTEIN"/>
    <property type="match status" value="1"/>
</dbReference>
<feature type="transmembrane region" description="Helical" evidence="3">
    <location>
        <begin position="545"/>
        <end position="573"/>
    </location>
</feature>
<dbReference type="KEGG" id="iod:EJO50_02870"/>
<name>A0A3S8ZPZ1_9NEIS</name>